<reference evidence="2 3" key="1">
    <citation type="submission" date="2018-11" db="EMBL/GenBank/DDBJ databases">
        <title>Lysobacter cryohumiis sp. nov., isolated from soil in the Tianshan Mountains, Xinjiang, China.</title>
        <authorList>
            <person name="Luo Y."/>
            <person name="Sheng H."/>
        </authorList>
    </citation>
    <scope>NUCLEOTIDE SEQUENCE [LARGE SCALE GENOMIC DNA]</scope>
    <source>
        <strain evidence="2 3">ZS60</strain>
    </source>
</reference>
<sequence length="127" mass="13596">MLLLSACGFAAFWVLVAIYSDRQLSWLAVLGALDMVWMLRLGSNDRTRPGGMPRALAAVLATLAIVLLANWGIIAAHLGGDIGLMPWESVLRLGLHHAWTLAQLANGVLDLFWIVLALALAGVLGAR</sequence>
<evidence type="ECO:0000313" key="3">
    <source>
        <dbReference type="Proteomes" id="UP000267049"/>
    </source>
</evidence>
<gene>
    <name evidence="2" type="ORF">EER27_06915</name>
</gene>
<dbReference type="Proteomes" id="UP000267049">
    <property type="component" value="Unassembled WGS sequence"/>
</dbReference>
<feature type="transmembrane region" description="Helical" evidence="1">
    <location>
        <begin position="26"/>
        <end position="43"/>
    </location>
</feature>
<evidence type="ECO:0000256" key="1">
    <source>
        <dbReference type="SAM" id="Phobius"/>
    </source>
</evidence>
<feature type="transmembrane region" description="Helical" evidence="1">
    <location>
        <begin position="98"/>
        <end position="124"/>
    </location>
</feature>
<keyword evidence="1" id="KW-0812">Transmembrane</keyword>
<keyword evidence="3" id="KW-1185">Reference proteome</keyword>
<keyword evidence="1" id="KW-1133">Transmembrane helix</keyword>
<evidence type="ECO:0008006" key="4">
    <source>
        <dbReference type="Google" id="ProtNLM"/>
    </source>
</evidence>
<name>A0A3M8T0A5_9GAMM</name>
<feature type="transmembrane region" description="Helical" evidence="1">
    <location>
        <begin position="55"/>
        <end position="78"/>
    </location>
</feature>
<dbReference type="EMBL" id="RIBS01000003">
    <property type="protein sequence ID" value="RNF84132.1"/>
    <property type="molecule type" value="Genomic_DNA"/>
</dbReference>
<protein>
    <recommendedName>
        <fullName evidence="4">Transmembrane protein</fullName>
    </recommendedName>
</protein>
<comment type="caution">
    <text evidence="2">The sequence shown here is derived from an EMBL/GenBank/DDBJ whole genome shotgun (WGS) entry which is preliminary data.</text>
</comment>
<keyword evidence="1" id="KW-0472">Membrane</keyword>
<organism evidence="2 3">
    <name type="scientific">Montanilutibacter psychrotolerans</name>
    <dbReference type="NCBI Taxonomy" id="1327343"/>
    <lineage>
        <taxon>Bacteria</taxon>
        <taxon>Pseudomonadati</taxon>
        <taxon>Pseudomonadota</taxon>
        <taxon>Gammaproteobacteria</taxon>
        <taxon>Lysobacterales</taxon>
        <taxon>Lysobacteraceae</taxon>
        <taxon>Montanilutibacter</taxon>
    </lineage>
</organism>
<proteinExistence type="predicted"/>
<accession>A0A3M8T0A5</accession>
<dbReference type="AlphaFoldDB" id="A0A3M8T0A5"/>
<evidence type="ECO:0000313" key="2">
    <source>
        <dbReference type="EMBL" id="RNF84132.1"/>
    </source>
</evidence>